<dbReference type="GO" id="GO:0019441">
    <property type="term" value="P:L-tryptophan catabolic process to kynurenine"/>
    <property type="evidence" value="ECO:0007669"/>
    <property type="project" value="InterPro"/>
</dbReference>
<accession>A0AAD5QPY9</accession>
<organism evidence="5 6">
    <name type="scientific">Parelaphostrongylus tenuis</name>
    <name type="common">Meningeal worm</name>
    <dbReference type="NCBI Taxonomy" id="148309"/>
    <lineage>
        <taxon>Eukaryota</taxon>
        <taxon>Metazoa</taxon>
        <taxon>Ecdysozoa</taxon>
        <taxon>Nematoda</taxon>
        <taxon>Chromadorea</taxon>
        <taxon>Rhabditida</taxon>
        <taxon>Rhabditina</taxon>
        <taxon>Rhabditomorpha</taxon>
        <taxon>Strongyloidea</taxon>
        <taxon>Metastrongylidae</taxon>
        <taxon>Parelaphostrongylus</taxon>
    </lineage>
</organism>
<dbReference type="AlphaFoldDB" id="A0AAD5QPY9"/>
<comment type="similarity">
    <text evidence="1">Belongs to the indoleamine 2,3-dioxygenase family.</text>
</comment>
<evidence type="ECO:0000256" key="1">
    <source>
        <dbReference type="ARBA" id="ARBA00007119"/>
    </source>
</evidence>
<comment type="caution">
    <text evidence="5">The sequence shown here is derived from an EMBL/GenBank/DDBJ whole genome shotgun (WGS) entry which is preliminary data.</text>
</comment>
<proteinExistence type="inferred from homology"/>
<dbReference type="GO" id="GO:0020037">
    <property type="term" value="F:heme binding"/>
    <property type="evidence" value="ECO:0007669"/>
    <property type="project" value="InterPro"/>
</dbReference>
<keyword evidence="6" id="KW-1185">Reference proteome</keyword>
<dbReference type="InterPro" id="IPR037217">
    <property type="entry name" value="Trp/Indoleamine_2_3_dOase-like"/>
</dbReference>
<protein>
    <submittedName>
        <fullName evidence="5">Indoleamine 2,3-dioxygenase 1</fullName>
    </submittedName>
</protein>
<evidence type="ECO:0000313" key="6">
    <source>
        <dbReference type="Proteomes" id="UP001196413"/>
    </source>
</evidence>
<sequence>MHALAAVLNMFFINAFFVCEGCEIEKDFAPCIYNIIRAVYYSMKEDSPYVEMALQSIVDCLNKAAKTMKRMPDNLSPREFYHHLRPFLWGYNEGSLKQCGIIFEVKYRA</sequence>
<dbReference type="Pfam" id="PF01231">
    <property type="entry name" value="IDO"/>
    <property type="match status" value="1"/>
</dbReference>
<keyword evidence="2" id="KW-0479">Metal-binding</keyword>
<evidence type="ECO:0000256" key="3">
    <source>
        <dbReference type="ARBA" id="ARBA00023004"/>
    </source>
</evidence>
<dbReference type="GO" id="GO:0005737">
    <property type="term" value="C:cytoplasm"/>
    <property type="evidence" value="ECO:0007669"/>
    <property type="project" value="TreeGrafter"/>
</dbReference>
<dbReference type="Gene3D" id="1.20.58.480">
    <property type="match status" value="1"/>
</dbReference>
<keyword evidence="4" id="KW-0732">Signal</keyword>
<evidence type="ECO:0000256" key="4">
    <source>
        <dbReference type="SAM" id="SignalP"/>
    </source>
</evidence>
<dbReference type="InterPro" id="IPR000898">
    <property type="entry name" value="Indolamine_dOase"/>
</dbReference>
<evidence type="ECO:0000313" key="5">
    <source>
        <dbReference type="EMBL" id="KAJ1358272.1"/>
    </source>
</evidence>
<feature type="signal peptide" evidence="4">
    <location>
        <begin position="1"/>
        <end position="21"/>
    </location>
</feature>
<dbReference type="GO" id="GO:0046872">
    <property type="term" value="F:metal ion binding"/>
    <property type="evidence" value="ECO:0007669"/>
    <property type="project" value="UniProtKB-KW"/>
</dbReference>
<keyword evidence="3" id="KW-0408">Iron</keyword>
<dbReference type="GO" id="GO:0034354">
    <property type="term" value="P:'de novo' NAD+ biosynthetic process from L-tryptophan"/>
    <property type="evidence" value="ECO:0007669"/>
    <property type="project" value="TreeGrafter"/>
</dbReference>
<feature type="chain" id="PRO_5042010559" evidence="4">
    <location>
        <begin position="22"/>
        <end position="109"/>
    </location>
</feature>
<dbReference type="Proteomes" id="UP001196413">
    <property type="component" value="Unassembled WGS sequence"/>
</dbReference>
<dbReference type="SUPFAM" id="SSF140959">
    <property type="entry name" value="Indolic compounds 2,3-dioxygenase-like"/>
    <property type="match status" value="1"/>
</dbReference>
<dbReference type="GO" id="GO:0004833">
    <property type="term" value="F:L-tryptophan 2,3-dioxygenase activity"/>
    <property type="evidence" value="ECO:0007669"/>
    <property type="project" value="TreeGrafter"/>
</dbReference>
<dbReference type="PANTHER" id="PTHR28657">
    <property type="entry name" value="INDOLEAMINE 2,3-DIOXYGENASE"/>
    <property type="match status" value="1"/>
</dbReference>
<evidence type="ECO:0000256" key="2">
    <source>
        <dbReference type="ARBA" id="ARBA00022723"/>
    </source>
</evidence>
<gene>
    <name evidence="5" type="primary">IDO1_1</name>
    <name evidence="5" type="ORF">KIN20_016666</name>
</gene>
<name>A0AAD5QPY9_PARTN</name>
<dbReference type="EMBL" id="JAHQIW010003351">
    <property type="protein sequence ID" value="KAJ1358272.1"/>
    <property type="molecule type" value="Genomic_DNA"/>
</dbReference>
<dbReference type="GO" id="GO:0033754">
    <property type="term" value="F:indoleamine 2,3-dioxygenase activity"/>
    <property type="evidence" value="ECO:0007669"/>
    <property type="project" value="TreeGrafter"/>
</dbReference>
<reference evidence="5" key="1">
    <citation type="submission" date="2021-06" db="EMBL/GenBank/DDBJ databases">
        <title>Parelaphostrongylus tenuis whole genome reference sequence.</title>
        <authorList>
            <person name="Garwood T.J."/>
            <person name="Larsen P.A."/>
            <person name="Fountain-Jones N.M."/>
            <person name="Garbe J.R."/>
            <person name="Macchietto M.G."/>
            <person name="Kania S.A."/>
            <person name="Gerhold R.W."/>
            <person name="Richards J.E."/>
            <person name="Wolf T.M."/>
        </authorList>
    </citation>
    <scope>NUCLEOTIDE SEQUENCE</scope>
    <source>
        <strain evidence="5">MNPRO001-30</strain>
        <tissue evidence="5">Meninges</tissue>
    </source>
</reference>
<dbReference type="PANTHER" id="PTHR28657:SF5">
    <property type="entry name" value="INDOLEAMINE 2,3-DIOXYGENASE"/>
    <property type="match status" value="1"/>
</dbReference>